<evidence type="ECO:0000313" key="1">
    <source>
        <dbReference type="EMBL" id="KZT07704.1"/>
    </source>
</evidence>
<dbReference type="OrthoDB" id="2150604at2759"/>
<dbReference type="InParanoid" id="A0A165ET58"/>
<reference evidence="1 2" key="1">
    <citation type="journal article" date="2016" name="Mol. Biol. Evol.">
        <title>Comparative Genomics of Early-Diverging Mushroom-Forming Fungi Provides Insights into the Origins of Lignocellulose Decay Capabilities.</title>
        <authorList>
            <person name="Nagy L.G."/>
            <person name="Riley R."/>
            <person name="Tritt A."/>
            <person name="Adam C."/>
            <person name="Daum C."/>
            <person name="Floudas D."/>
            <person name="Sun H."/>
            <person name="Yadav J.S."/>
            <person name="Pangilinan J."/>
            <person name="Larsson K.H."/>
            <person name="Matsuura K."/>
            <person name="Barry K."/>
            <person name="Labutti K."/>
            <person name="Kuo R."/>
            <person name="Ohm R.A."/>
            <person name="Bhattacharya S.S."/>
            <person name="Shirouzu T."/>
            <person name="Yoshinaga Y."/>
            <person name="Martin F.M."/>
            <person name="Grigoriev I.V."/>
            <person name="Hibbett D.S."/>
        </authorList>
    </citation>
    <scope>NUCLEOTIDE SEQUENCE [LARGE SCALE GENOMIC DNA]</scope>
    <source>
        <strain evidence="1 2">93-53</strain>
    </source>
</reference>
<dbReference type="SUPFAM" id="SSF52777">
    <property type="entry name" value="CoA-dependent acyltransferases"/>
    <property type="match status" value="1"/>
</dbReference>
<dbReference type="FunCoup" id="A0A165ET58">
    <property type="interactions" value="1"/>
</dbReference>
<organism evidence="1 2">
    <name type="scientific">Laetiporus sulphureus 93-53</name>
    <dbReference type="NCBI Taxonomy" id="1314785"/>
    <lineage>
        <taxon>Eukaryota</taxon>
        <taxon>Fungi</taxon>
        <taxon>Dikarya</taxon>
        <taxon>Basidiomycota</taxon>
        <taxon>Agaricomycotina</taxon>
        <taxon>Agaricomycetes</taxon>
        <taxon>Polyporales</taxon>
        <taxon>Laetiporus</taxon>
    </lineage>
</organism>
<keyword evidence="2" id="KW-1185">Reference proteome</keyword>
<dbReference type="Pfam" id="PF07247">
    <property type="entry name" value="AATase"/>
    <property type="match status" value="2"/>
</dbReference>
<dbReference type="EMBL" id="KV427618">
    <property type="protein sequence ID" value="KZT07704.1"/>
    <property type="molecule type" value="Genomic_DNA"/>
</dbReference>
<evidence type="ECO:0008006" key="3">
    <source>
        <dbReference type="Google" id="ProtNLM"/>
    </source>
</evidence>
<accession>A0A165ET58</accession>
<name>A0A165ET58_9APHY</name>
<dbReference type="InterPro" id="IPR010828">
    <property type="entry name" value="Atf2/Sli1-like"/>
</dbReference>
<dbReference type="Gene3D" id="3.30.559.10">
    <property type="entry name" value="Chloramphenicol acetyltransferase-like domain"/>
    <property type="match status" value="1"/>
</dbReference>
<dbReference type="PANTHER" id="PTHR28037:SF1">
    <property type="entry name" value="ALCOHOL O-ACETYLTRANSFERASE 1-RELATED"/>
    <property type="match status" value="1"/>
</dbReference>
<dbReference type="AlphaFoldDB" id="A0A165ET58"/>
<gene>
    <name evidence="1" type="ORF">LAESUDRAFT_811952</name>
</gene>
<proteinExistence type="predicted"/>
<sequence>MTQPVVREAGLLERYHVSRHELGIFACVAIAAQYVGPNGVTLTKELLFAALARLIPQHAALGVRLSNMSAGKPTYVRLDAIDLSAIVTFSDKEKDELAGVLETQIATRFDTDAPLPLWRLAVLKDGTVVFAWHHAIGDGQSGLAFHTALLSALNENSERSFDFETQMSIQVPKDTMIVTPVESLVDLSVSMMTVLRELYNLLAPVSWTPSSTAWTGRTVPSTDSFAAPIRILQYSARDVEGILKLCRAHQSTLTAFLHTLSVLIISELLAADPASAPVYEFKCLSTCIPVSLRPLTKTPANAMCDEVSAYHSYPPLITLAQGHISWLGGFPWGTAAALTNEMRTKQLETKEQIGMLKFLFGNYDGYLKGMLGKKRQMTLELSNLGRFSLAPDGHTGSGGKPSWSIRDAIFTQSHPASGAALAVNVTGTPPGGIGLAVSWSREAVDDLFGEAFFSKLKEAMDEMASVSTS</sequence>
<protein>
    <recommendedName>
        <fullName evidence="3">Alcohol acetyltransferase</fullName>
    </recommendedName>
</protein>
<dbReference type="InterPro" id="IPR023213">
    <property type="entry name" value="CAT-like_dom_sf"/>
</dbReference>
<dbReference type="PANTHER" id="PTHR28037">
    <property type="entry name" value="ALCOHOL O-ACETYLTRANSFERASE 1-RELATED"/>
    <property type="match status" value="1"/>
</dbReference>
<evidence type="ECO:0000313" key="2">
    <source>
        <dbReference type="Proteomes" id="UP000076871"/>
    </source>
</evidence>
<dbReference type="GO" id="GO:0008080">
    <property type="term" value="F:N-acetyltransferase activity"/>
    <property type="evidence" value="ECO:0007669"/>
    <property type="project" value="TreeGrafter"/>
</dbReference>
<dbReference type="GeneID" id="63831388"/>
<dbReference type="STRING" id="1314785.A0A165ET58"/>
<dbReference type="RefSeq" id="XP_040765444.1">
    <property type="nucleotide sequence ID" value="XM_040914361.1"/>
</dbReference>
<dbReference type="Proteomes" id="UP000076871">
    <property type="component" value="Unassembled WGS sequence"/>
</dbReference>
<dbReference type="InterPro" id="IPR052058">
    <property type="entry name" value="Alcohol_O-acetyltransferase"/>
</dbReference>